<feature type="region of interest" description="Disordered" evidence="5">
    <location>
        <begin position="1"/>
        <end position="44"/>
    </location>
</feature>
<feature type="transmembrane region" description="Helical" evidence="6">
    <location>
        <begin position="330"/>
        <end position="350"/>
    </location>
</feature>
<keyword evidence="4 6" id="KW-0472">Membrane</keyword>
<feature type="transmembrane region" description="Helical" evidence="6">
    <location>
        <begin position="299"/>
        <end position="318"/>
    </location>
</feature>
<proteinExistence type="predicted"/>
<name>A0ABR3AZD5_PHYBL</name>
<keyword evidence="2 6" id="KW-0812">Transmembrane</keyword>
<comment type="subcellular location">
    <subcellularLocation>
        <location evidence="1">Membrane</location>
        <topology evidence="1">Multi-pass membrane protein</topology>
    </subcellularLocation>
</comment>
<evidence type="ECO:0000259" key="7">
    <source>
        <dbReference type="Pfam" id="PF03151"/>
    </source>
</evidence>
<reference evidence="8 9" key="1">
    <citation type="submission" date="2024-04" db="EMBL/GenBank/DDBJ databases">
        <title>Symmetric and asymmetric DNA N6-adenine methylation regulates different biological responses in Mucorales.</title>
        <authorList>
            <consortium name="Lawrence Berkeley National Laboratory"/>
            <person name="Lax C."/>
            <person name="Mondo S.J."/>
            <person name="Osorio-Concepcion M."/>
            <person name="Muszewska A."/>
            <person name="Corrochano-Luque M."/>
            <person name="Gutierrez G."/>
            <person name="Riley R."/>
            <person name="Lipzen A."/>
            <person name="Guo J."/>
            <person name="Hundley H."/>
            <person name="Amirebrahimi M."/>
            <person name="Ng V."/>
            <person name="Lorenzo-Gutierrez D."/>
            <person name="Binder U."/>
            <person name="Yang J."/>
            <person name="Song Y."/>
            <person name="Canovas D."/>
            <person name="Navarro E."/>
            <person name="Freitag M."/>
            <person name="Gabaldon T."/>
            <person name="Grigoriev I.V."/>
            <person name="Corrochano L.M."/>
            <person name="Nicolas F.E."/>
            <person name="Garre V."/>
        </authorList>
    </citation>
    <scope>NUCLEOTIDE SEQUENCE [LARGE SCALE GENOMIC DNA]</scope>
    <source>
        <strain evidence="8 9">L51</strain>
    </source>
</reference>
<dbReference type="Pfam" id="PF03151">
    <property type="entry name" value="TPT"/>
    <property type="match status" value="1"/>
</dbReference>
<organism evidence="8 9">
    <name type="scientific">Phycomyces blakesleeanus</name>
    <dbReference type="NCBI Taxonomy" id="4837"/>
    <lineage>
        <taxon>Eukaryota</taxon>
        <taxon>Fungi</taxon>
        <taxon>Fungi incertae sedis</taxon>
        <taxon>Mucoromycota</taxon>
        <taxon>Mucoromycotina</taxon>
        <taxon>Mucoromycetes</taxon>
        <taxon>Mucorales</taxon>
        <taxon>Phycomycetaceae</taxon>
        <taxon>Phycomyces</taxon>
    </lineage>
</organism>
<evidence type="ECO:0000256" key="5">
    <source>
        <dbReference type="SAM" id="MobiDB-lite"/>
    </source>
</evidence>
<evidence type="ECO:0000313" key="8">
    <source>
        <dbReference type="EMBL" id="KAL0086249.1"/>
    </source>
</evidence>
<dbReference type="PANTHER" id="PTHR11132">
    <property type="entry name" value="SOLUTE CARRIER FAMILY 35"/>
    <property type="match status" value="1"/>
</dbReference>
<evidence type="ECO:0000256" key="4">
    <source>
        <dbReference type="ARBA" id="ARBA00023136"/>
    </source>
</evidence>
<comment type="caution">
    <text evidence="8">The sequence shown here is derived from an EMBL/GenBank/DDBJ whole genome shotgun (WGS) entry which is preliminary data.</text>
</comment>
<dbReference type="InterPro" id="IPR004853">
    <property type="entry name" value="Sugar_P_trans_dom"/>
</dbReference>
<feature type="compositionally biased region" description="Basic residues" evidence="5">
    <location>
        <begin position="31"/>
        <end position="41"/>
    </location>
</feature>
<sequence>MTLPPPTNTDSTSKINTDRRHKRTQSIQVHSKPKSHIRHGSLPHFPLPHQSTQVSIEILNKADITQHARPKETYGLVGAWCVCVVGVVLYNKQLMGKDQYNFNFPLLVSAVQAAITTLISWAWISLGSDPNLSTSINSNRRSKMIPCGVAAALEIGCSNASLVLVSLSFYTLVKASTPAWTLLFGYIFGFDRPLFSSPSGWKTMVVILVLGTSGVLAVAGEANFDVVGYLLVMVSCIVKALPIDHLLSLEVGPSEHPLVQMCCLGPVMTGLLFVLSVVFENPYVHFQHSYHFDSIVHVLESFGLMTIGGVLVFGSAYCELSLNRRPQTMMLGVVNVARQWVLIVLSVLLYGDTITLRTMASILLMMIGMSAHGVYFLKPKPIDPNYPSIPMYSRKLED</sequence>
<keyword evidence="3 6" id="KW-1133">Transmembrane helix</keyword>
<dbReference type="InterPro" id="IPR050186">
    <property type="entry name" value="TPT_transporter"/>
</dbReference>
<dbReference type="Proteomes" id="UP001448207">
    <property type="component" value="Unassembled WGS sequence"/>
</dbReference>
<feature type="transmembrane region" description="Helical" evidence="6">
    <location>
        <begin position="102"/>
        <end position="124"/>
    </location>
</feature>
<evidence type="ECO:0000256" key="6">
    <source>
        <dbReference type="SAM" id="Phobius"/>
    </source>
</evidence>
<feature type="transmembrane region" description="Helical" evidence="6">
    <location>
        <begin position="201"/>
        <end position="220"/>
    </location>
</feature>
<feature type="transmembrane region" description="Helical" evidence="6">
    <location>
        <begin position="258"/>
        <end position="279"/>
    </location>
</feature>
<evidence type="ECO:0000256" key="3">
    <source>
        <dbReference type="ARBA" id="ARBA00022989"/>
    </source>
</evidence>
<feature type="transmembrane region" description="Helical" evidence="6">
    <location>
        <begin position="73"/>
        <end position="90"/>
    </location>
</feature>
<evidence type="ECO:0000313" key="9">
    <source>
        <dbReference type="Proteomes" id="UP001448207"/>
    </source>
</evidence>
<feature type="domain" description="Sugar phosphate transporter" evidence="7">
    <location>
        <begin position="76"/>
        <end position="368"/>
    </location>
</feature>
<feature type="transmembrane region" description="Helical" evidence="6">
    <location>
        <begin position="356"/>
        <end position="377"/>
    </location>
</feature>
<dbReference type="EMBL" id="JBCLYO010000008">
    <property type="protein sequence ID" value="KAL0086249.1"/>
    <property type="molecule type" value="Genomic_DNA"/>
</dbReference>
<protein>
    <recommendedName>
        <fullName evidence="7">Sugar phosphate transporter domain-containing protein</fullName>
    </recommendedName>
</protein>
<feature type="transmembrane region" description="Helical" evidence="6">
    <location>
        <begin position="169"/>
        <end position="189"/>
    </location>
</feature>
<evidence type="ECO:0000256" key="2">
    <source>
        <dbReference type="ARBA" id="ARBA00022692"/>
    </source>
</evidence>
<keyword evidence="9" id="KW-1185">Reference proteome</keyword>
<evidence type="ECO:0000256" key="1">
    <source>
        <dbReference type="ARBA" id="ARBA00004141"/>
    </source>
</evidence>
<feature type="transmembrane region" description="Helical" evidence="6">
    <location>
        <begin position="226"/>
        <end position="246"/>
    </location>
</feature>
<gene>
    <name evidence="8" type="ORF">J3Q64DRAFT_1738950</name>
</gene>
<accession>A0ABR3AZD5</accession>